<dbReference type="InterPro" id="IPR007627">
    <property type="entry name" value="RNA_pol_sigma70_r2"/>
</dbReference>
<dbReference type="Pfam" id="PF04542">
    <property type="entry name" value="Sigma70_r2"/>
    <property type="match status" value="1"/>
</dbReference>
<accession>A0A1G7D2W5</accession>
<keyword evidence="1" id="KW-0805">Transcription regulation</keyword>
<dbReference type="Gene3D" id="1.10.10.10">
    <property type="entry name" value="Winged helix-like DNA-binding domain superfamily/Winged helix DNA-binding domain"/>
    <property type="match status" value="1"/>
</dbReference>
<proteinExistence type="predicted"/>
<evidence type="ECO:0000256" key="2">
    <source>
        <dbReference type="ARBA" id="ARBA00023082"/>
    </source>
</evidence>
<gene>
    <name evidence="6" type="ORF">SAMN05421855_101705</name>
</gene>
<dbReference type="PANTHER" id="PTHR43133:SF8">
    <property type="entry name" value="RNA POLYMERASE SIGMA FACTOR HI_1459-RELATED"/>
    <property type="match status" value="1"/>
</dbReference>
<keyword evidence="4" id="KW-0804">Transcription</keyword>
<dbReference type="SUPFAM" id="SSF88946">
    <property type="entry name" value="Sigma2 domain of RNA polymerase sigma factors"/>
    <property type="match status" value="1"/>
</dbReference>
<evidence type="ECO:0000313" key="6">
    <source>
        <dbReference type="EMBL" id="SDE45380.1"/>
    </source>
</evidence>
<dbReference type="NCBIfam" id="TIGR02937">
    <property type="entry name" value="sigma70-ECF"/>
    <property type="match status" value="1"/>
</dbReference>
<dbReference type="InterPro" id="IPR013325">
    <property type="entry name" value="RNA_pol_sigma_r2"/>
</dbReference>
<organism evidence="6 7">
    <name type="scientific">Ulvibacter litoralis</name>
    <dbReference type="NCBI Taxonomy" id="227084"/>
    <lineage>
        <taxon>Bacteria</taxon>
        <taxon>Pseudomonadati</taxon>
        <taxon>Bacteroidota</taxon>
        <taxon>Flavobacteriia</taxon>
        <taxon>Flavobacteriales</taxon>
        <taxon>Flavobacteriaceae</taxon>
        <taxon>Ulvibacter</taxon>
    </lineage>
</organism>
<dbReference type="RefSeq" id="WP_093140559.1">
    <property type="nucleotide sequence ID" value="NZ_BMWO01000001.1"/>
</dbReference>
<keyword evidence="2" id="KW-0731">Sigma factor</keyword>
<dbReference type="GO" id="GO:0016987">
    <property type="term" value="F:sigma factor activity"/>
    <property type="evidence" value="ECO:0007669"/>
    <property type="project" value="UniProtKB-KW"/>
</dbReference>
<dbReference type="GO" id="GO:0003677">
    <property type="term" value="F:DNA binding"/>
    <property type="evidence" value="ECO:0007669"/>
    <property type="project" value="UniProtKB-KW"/>
</dbReference>
<evidence type="ECO:0000313" key="7">
    <source>
        <dbReference type="Proteomes" id="UP000199321"/>
    </source>
</evidence>
<reference evidence="6 7" key="1">
    <citation type="submission" date="2016-10" db="EMBL/GenBank/DDBJ databases">
        <authorList>
            <person name="de Groot N.N."/>
        </authorList>
    </citation>
    <scope>NUCLEOTIDE SEQUENCE [LARGE SCALE GENOMIC DNA]</scope>
    <source>
        <strain evidence="6 7">DSM 16195</strain>
    </source>
</reference>
<name>A0A1G7D2W5_9FLAO</name>
<dbReference type="Gene3D" id="1.10.1740.10">
    <property type="match status" value="1"/>
</dbReference>
<dbReference type="OrthoDB" id="1163416at2"/>
<evidence type="ECO:0000256" key="3">
    <source>
        <dbReference type="ARBA" id="ARBA00023125"/>
    </source>
</evidence>
<dbReference type="InterPro" id="IPR014284">
    <property type="entry name" value="RNA_pol_sigma-70_dom"/>
</dbReference>
<dbReference type="GO" id="GO:0006352">
    <property type="term" value="P:DNA-templated transcription initiation"/>
    <property type="evidence" value="ECO:0007669"/>
    <property type="project" value="InterPro"/>
</dbReference>
<dbReference type="PANTHER" id="PTHR43133">
    <property type="entry name" value="RNA POLYMERASE ECF-TYPE SIGMA FACTO"/>
    <property type="match status" value="1"/>
</dbReference>
<sequence length="187" mass="22224">MTDSAHFLKALESGNSNEIRILYQTSFPKIRAFVMKNKGNEYDAEDIFQKALLQIAVRYKKEKFIIKKSFEGYLYIVCRNLWRRELNKSKGRVTKDNLEEHYEESTDMALALMEQKRWELFEEKLTEISENCRKILTLFFNKASYAHMVEVMEYNSETVARQRVFKCKAKLKQLILGDKRSNVLKQL</sequence>
<dbReference type="Proteomes" id="UP000199321">
    <property type="component" value="Unassembled WGS sequence"/>
</dbReference>
<evidence type="ECO:0000256" key="4">
    <source>
        <dbReference type="ARBA" id="ARBA00023163"/>
    </source>
</evidence>
<feature type="domain" description="RNA polymerase sigma-70 region 2" evidence="5">
    <location>
        <begin position="22"/>
        <end position="90"/>
    </location>
</feature>
<dbReference type="EMBL" id="FNBA01000001">
    <property type="protein sequence ID" value="SDE45380.1"/>
    <property type="molecule type" value="Genomic_DNA"/>
</dbReference>
<dbReference type="STRING" id="227084.SAMN05421855_101705"/>
<dbReference type="InterPro" id="IPR036388">
    <property type="entry name" value="WH-like_DNA-bd_sf"/>
</dbReference>
<protein>
    <submittedName>
        <fullName evidence="6">RNA polymerase sigma factor, sigma-70 family</fullName>
    </submittedName>
</protein>
<evidence type="ECO:0000256" key="1">
    <source>
        <dbReference type="ARBA" id="ARBA00023015"/>
    </source>
</evidence>
<evidence type="ECO:0000259" key="5">
    <source>
        <dbReference type="Pfam" id="PF04542"/>
    </source>
</evidence>
<dbReference type="InterPro" id="IPR039425">
    <property type="entry name" value="RNA_pol_sigma-70-like"/>
</dbReference>
<dbReference type="AlphaFoldDB" id="A0A1G7D2W5"/>
<keyword evidence="7" id="KW-1185">Reference proteome</keyword>
<keyword evidence="3" id="KW-0238">DNA-binding</keyword>